<name>A0A8X6I7S1_9ARAC</name>
<dbReference type="EMBL" id="BMAV01024602">
    <property type="protein sequence ID" value="GFS34582.1"/>
    <property type="molecule type" value="Genomic_DNA"/>
</dbReference>
<reference evidence="2" key="1">
    <citation type="submission" date="2020-08" db="EMBL/GenBank/DDBJ databases">
        <title>Multicomponent nature underlies the extraordinary mechanical properties of spider dragline silk.</title>
        <authorList>
            <person name="Kono N."/>
            <person name="Nakamura H."/>
            <person name="Mori M."/>
            <person name="Yoshida Y."/>
            <person name="Ohtoshi R."/>
            <person name="Malay A.D."/>
            <person name="Moran D.A.P."/>
            <person name="Tomita M."/>
            <person name="Numata K."/>
            <person name="Arakawa K."/>
        </authorList>
    </citation>
    <scope>NUCLEOTIDE SEQUENCE</scope>
</reference>
<gene>
    <name evidence="2" type="ORF">TNIN_84801</name>
</gene>
<evidence type="ECO:0000313" key="3">
    <source>
        <dbReference type="Proteomes" id="UP000886998"/>
    </source>
</evidence>
<dbReference type="Proteomes" id="UP000886998">
    <property type="component" value="Unassembled WGS sequence"/>
</dbReference>
<organism evidence="2 3">
    <name type="scientific">Trichonephila inaurata madagascariensis</name>
    <dbReference type="NCBI Taxonomy" id="2747483"/>
    <lineage>
        <taxon>Eukaryota</taxon>
        <taxon>Metazoa</taxon>
        <taxon>Ecdysozoa</taxon>
        <taxon>Arthropoda</taxon>
        <taxon>Chelicerata</taxon>
        <taxon>Arachnida</taxon>
        <taxon>Araneae</taxon>
        <taxon>Araneomorphae</taxon>
        <taxon>Entelegynae</taxon>
        <taxon>Araneoidea</taxon>
        <taxon>Nephilidae</taxon>
        <taxon>Trichonephila</taxon>
        <taxon>Trichonephila inaurata</taxon>
    </lineage>
</organism>
<evidence type="ECO:0000256" key="1">
    <source>
        <dbReference type="SAM" id="MobiDB-lite"/>
    </source>
</evidence>
<sequence length="287" mass="32711">MGHQVKSEREQPQPLLKIFASVSKDGGKEFKNNFRQPQSISTSKPEDNINQKVTLPVPKDLSNKEKVINHRGIKNNFKLFRQVKYNSDSLKNELIPGESSTSNDLNRHKLRKVTKNDAEFNVKDSNEHIMKEVSCNKIHKKPDSMNNLTNGTNNLNPLNSTLYQSTRRIRVLGTYQKFKTTERLSFDCSRPFNIISLGAPIIVASECNPDDAAKLKSSSNVLCHRKKNDNSSVIIQRKKTEQKDVFPNQLLDGKAVDLHQRNGIQYLPLKEEREPTVLVNTAKKHIL</sequence>
<proteinExistence type="predicted"/>
<feature type="region of interest" description="Disordered" evidence="1">
    <location>
        <begin position="26"/>
        <end position="47"/>
    </location>
</feature>
<keyword evidence="3" id="KW-1185">Reference proteome</keyword>
<evidence type="ECO:0000313" key="2">
    <source>
        <dbReference type="EMBL" id="GFS34582.1"/>
    </source>
</evidence>
<comment type="caution">
    <text evidence="2">The sequence shown here is derived from an EMBL/GenBank/DDBJ whole genome shotgun (WGS) entry which is preliminary data.</text>
</comment>
<protein>
    <submittedName>
        <fullName evidence="2">Uncharacterized protein</fullName>
    </submittedName>
</protein>
<feature type="compositionally biased region" description="Polar residues" evidence="1">
    <location>
        <begin position="33"/>
        <end position="43"/>
    </location>
</feature>
<accession>A0A8X6I7S1</accession>
<dbReference type="AlphaFoldDB" id="A0A8X6I7S1"/>